<reference evidence="1" key="1">
    <citation type="submission" date="2022-08" db="EMBL/GenBank/DDBJ databases">
        <authorList>
            <person name="Deng Y."/>
            <person name="Han X.-F."/>
            <person name="Zhang Y.-Q."/>
        </authorList>
    </citation>
    <scope>NUCLEOTIDE SEQUENCE</scope>
    <source>
        <strain evidence="1">CPCC 203407</strain>
    </source>
</reference>
<accession>A0AA41XGD7</accession>
<dbReference type="EMBL" id="JANLCK010000011">
    <property type="protein sequence ID" value="MCS5727532.1"/>
    <property type="molecule type" value="Genomic_DNA"/>
</dbReference>
<evidence type="ECO:0000313" key="2">
    <source>
        <dbReference type="Proteomes" id="UP001165587"/>
    </source>
</evidence>
<sequence length="208" mass="23563">MKVAEYSKRIGVSPRRVRAMIAAGDVKAERVGRNWKVLDEERPTVHSRRPLSETSRQALLQALNKRTLDGLTGQLRTRTAERINMLRESDEPSALLTAWWRGSAPTGISGAANLILHAKRGDNDRVREVLHRRQERYLRRPEDLARAVRDERTIRRLSVDELGRLAELPADTVRRIERTGETASIGATRRVLSALQISPSAIPSPERR</sequence>
<evidence type="ECO:0008006" key="3">
    <source>
        <dbReference type="Google" id="ProtNLM"/>
    </source>
</evidence>
<dbReference type="Proteomes" id="UP001165587">
    <property type="component" value="Unassembled WGS sequence"/>
</dbReference>
<dbReference type="InterPro" id="IPR010982">
    <property type="entry name" value="Lambda_DNA-bd_dom_sf"/>
</dbReference>
<name>A0AA41XGD7_9MICO</name>
<gene>
    <name evidence="1" type="ORF">N1028_16680</name>
</gene>
<protein>
    <recommendedName>
        <fullName evidence="3">Helix-turn-helix domain-containing protein</fullName>
    </recommendedName>
</protein>
<dbReference type="SUPFAM" id="SSF47413">
    <property type="entry name" value="lambda repressor-like DNA-binding domains"/>
    <property type="match status" value="1"/>
</dbReference>
<proteinExistence type="predicted"/>
<dbReference type="RefSeq" id="WP_259530520.1">
    <property type="nucleotide sequence ID" value="NZ_JANLCK010000011.1"/>
</dbReference>
<dbReference type="AlphaFoldDB" id="A0AA41XGD7"/>
<comment type="caution">
    <text evidence="1">The sequence shown here is derived from an EMBL/GenBank/DDBJ whole genome shotgun (WGS) entry which is preliminary data.</text>
</comment>
<organism evidence="1 2">
    <name type="scientific">Herbiconiux oxytropis</name>
    <dbReference type="NCBI Taxonomy" id="2970915"/>
    <lineage>
        <taxon>Bacteria</taxon>
        <taxon>Bacillati</taxon>
        <taxon>Actinomycetota</taxon>
        <taxon>Actinomycetes</taxon>
        <taxon>Micrococcales</taxon>
        <taxon>Microbacteriaceae</taxon>
        <taxon>Herbiconiux</taxon>
    </lineage>
</organism>
<dbReference type="Gene3D" id="1.10.260.40">
    <property type="entry name" value="lambda repressor-like DNA-binding domains"/>
    <property type="match status" value="1"/>
</dbReference>
<dbReference type="GO" id="GO:0003677">
    <property type="term" value="F:DNA binding"/>
    <property type="evidence" value="ECO:0007669"/>
    <property type="project" value="InterPro"/>
</dbReference>
<keyword evidence="2" id="KW-1185">Reference proteome</keyword>
<evidence type="ECO:0000313" key="1">
    <source>
        <dbReference type="EMBL" id="MCS5727532.1"/>
    </source>
</evidence>